<feature type="region of interest" description="Disordered" evidence="1">
    <location>
        <begin position="96"/>
        <end position="134"/>
    </location>
</feature>
<feature type="compositionally biased region" description="Basic and acidic residues" evidence="1">
    <location>
        <begin position="119"/>
        <end position="134"/>
    </location>
</feature>
<proteinExistence type="predicted"/>
<name>A0A382SUB7_9ZZZZ</name>
<evidence type="ECO:0000313" key="2">
    <source>
        <dbReference type="EMBL" id="SVD13504.1"/>
    </source>
</evidence>
<feature type="region of interest" description="Disordered" evidence="1">
    <location>
        <begin position="1"/>
        <end position="22"/>
    </location>
</feature>
<feature type="compositionally biased region" description="Basic and acidic residues" evidence="1">
    <location>
        <begin position="103"/>
        <end position="112"/>
    </location>
</feature>
<accession>A0A382SUB7</accession>
<dbReference type="EMBL" id="UINC01131664">
    <property type="protein sequence ID" value="SVD13504.1"/>
    <property type="molecule type" value="Genomic_DNA"/>
</dbReference>
<reference evidence="2" key="1">
    <citation type="submission" date="2018-05" db="EMBL/GenBank/DDBJ databases">
        <authorList>
            <person name="Lanie J.A."/>
            <person name="Ng W.-L."/>
            <person name="Kazmierczak K.M."/>
            <person name="Andrzejewski T.M."/>
            <person name="Davidsen T.M."/>
            <person name="Wayne K.J."/>
            <person name="Tettelin H."/>
            <person name="Glass J.I."/>
            <person name="Rusch D."/>
            <person name="Podicherti R."/>
            <person name="Tsui H.-C.T."/>
            <person name="Winkler M.E."/>
        </authorList>
    </citation>
    <scope>NUCLEOTIDE SEQUENCE</scope>
</reference>
<sequence length="134" mass="15962">MSRKEELLKNLKKITEKPPERPRHIVVSNQYGEDKDGNPIYIDRIYGGLNGRYRLVQKDFTEYKGTLKTKRVHRKYESGEGYYQQFHVTGDGRWFDNSGMPCDEPKNAKFEKEEEQEEQKETKQNELDMLKDLK</sequence>
<dbReference type="AlphaFoldDB" id="A0A382SUB7"/>
<organism evidence="2">
    <name type="scientific">marine metagenome</name>
    <dbReference type="NCBI Taxonomy" id="408172"/>
    <lineage>
        <taxon>unclassified sequences</taxon>
        <taxon>metagenomes</taxon>
        <taxon>ecological metagenomes</taxon>
    </lineage>
</organism>
<protein>
    <submittedName>
        <fullName evidence="2">Uncharacterized protein</fullName>
    </submittedName>
</protein>
<evidence type="ECO:0000256" key="1">
    <source>
        <dbReference type="SAM" id="MobiDB-lite"/>
    </source>
</evidence>
<gene>
    <name evidence="2" type="ORF">METZ01_LOCUS366358</name>
</gene>